<proteinExistence type="predicted"/>
<dbReference type="GO" id="GO:0005524">
    <property type="term" value="F:ATP binding"/>
    <property type="evidence" value="ECO:0007669"/>
    <property type="project" value="InterPro"/>
</dbReference>
<dbReference type="eggNOG" id="COG0553">
    <property type="taxonomic scope" value="Bacteria"/>
</dbReference>
<sequence>MTDSDPQLSLWDGIVHRRVPARVEGTPVRLAVDDGPSGPQVRVLVGPDEVPAADAYADRDHPLATTRRDVLERIQALARWWPAADRVARHLDDPAVGITRDEHLALADGLVVTQLALRSVSVDHITDVVRELDLAAVLHGGDDAAGFGPGATFTVRWRATLEGEPLTPADLDRIRAAGGGVVEVLGRPVQIDPAELAAHCVGEGAEVTAVEALRALATRRVRVAGRTVPVELDDWLDRVRDRLTGATDLAPVPVPAGLQATLRPYQAEGFRWLELVTSLGLGGCLADDMGLGKTVQLIALHLHRSAAVTTRPTLVVCPASVLGNWSRELARFAPTVEVRTFHGPGRTLAEIPAGAVVLTTFGTLRADVQTLAGTPWGMVVADEAQHVKNSRAATSTAVRSLPSLVRVALTGTPVENDLEELWSILDWTTPGLLGTRAAFRRQFAQPVEAGSQIAADELATLVRPLVLRRRKTDPGIAPDLPPKTVTDLAVTFGSAQARLYEQTVAAGMQRVRESTSMQRRGQVLALITRCKQVCDHPALVEHRGASAKLDVLDDLVDTIVAEDGRALVFTQYVRMGELLVDHWTEREVSHRFLHGSLPVGQRQRMVDEFQAGDLPVLLLSLRAGGTGLNLTAADHVIHYDRWWNPAVEDQATDRAHRIGQTKPVQVHRLTVGGTVEDGIADLIERKRALADAVINTGETALTELSDEDLEQLLRLRR</sequence>
<evidence type="ECO:0000259" key="3">
    <source>
        <dbReference type="PROSITE" id="PS51194"/>
    </source>
</evidence>
<dbReference type="FunFam" id="3.40.50.300:FF:000533">
    <property type="entry name" value="Helicase, Snf2 family"/>
    <property type="match status" value="1"/>
</dbReference>
<name>E2SAH0_9ACTN</name>
<dbReference type="GO" id="GO:0016787">
    <property type="term" value="F:hydrolase activity"/>
    <property type="evidence" value="ECO:0007669"/>
    <property type="project" value="UniProtKB-KW"/>
</dbReference>
<evidence type="ECO:0000256" key="1">
    <source>
        <dbReference type="ARBA" id="ARBA00022801"/>
    </source>
</evidence>
<dbReference type="InterPro" id="IPR027417">
    <property type="entry name" value="P-loop_NTPase"/>
</dbReference>
<gene>
    <name evidence="4" type="ORF">HMPREF0063_10960</name>
</gene>
<comment type="caution">
    <text evidence="4">The sequence shown here is derived from an EMBL/GenBank/DDBJ whole genome shotgun (WGS) entry which is preliminary data.</text>
</comment>
<dbReference type="OrthoDB" id="9760715at2"/>
<dbReference type="SMART" id="SM00490">
    <property type="entry name" value="HELICc"/>
    <property type="match status" value="1"/>
</dbReference>
<dbReference type="SMART" id="SM00487">
    <property type="entry name" value="DEXDc"/>
    <property type="match status" value="1"/>
</dbReference>
<dbReference type="SUPFAM" id="SSF52540">
    <property type="entry name" value="P-loop containing nucleoside triphosphate hydrolases"/>
    <property type="match status" value="2"/>
</dbReference>
<dbReference type="Gene3D" id="3.40.50.300">
    <property type="entry name" value="P-loop containing nucleotide triphosphate hydrolases"/>
    <property type="match status" value="1"/>
</dbReference>
<keyword evidence="5" id="KW-1185">Reference proteome</keyword>
<feature type="domain" description="Helicase C-terminal" evidence="3">
    <location>
        <begin position="551"/>
        <end position="710"/>
    </location>
</feature>
<dbReference type="PROSITE" id="PS51192">
    <property type="entry name" value="HELICASE_ATP_BIND_1"/>
    <property type="match status" value="1"/>
</dbReference>
<dbReference type="STRING" id="585531.HMPREF0063_10960"/>
<reference evidence="4" key="1">
    <citation type="submission" date="2010-08" db="EMBL/GenBank/DDBJ databases">
        <authorList>
            <person name="Muzny D."/>
            <person name="Qin X."/>
            <person name="Buhay C."/>
            <person name="Dugan-Rocha S."/>
            <person name="Ding Y."/>
            <person name="Chen G."/>
            <person name="Hawes A."/>
            <person name="Holder M."/>
            <person name="Jhangiani S."/>
            <person name="Johnson A."/>
            <person name="Khan Z."/>
            <person name="Li Z."/>
            <person name="Liu W."/>
            <person name="Liu X."/>
            <person name="Perez L."/>
            <person name="Shen H."/>
            <person name="Wang Q."/>
            <person name="Watt J."/>
            <person name="Xi L."/>
            <person name="Xin Y."/>
            <person name="Zhou J."/>
            <person name="Deng J."/>
            <person name="Jiang H."/>
            <person name="Liu Y."/>
            <person name="Qu J."/>
            <person name="Song X.-Z."/>
            <person name="Zhang L."/>
            <person name="Villasana D."/>
            <person name="Johnson A."/>
            <person name="Liu J."/>
            <person name="Liyanage D."/>
            <person name="Lorensuhewa L."/>
            <person name="Robinson T."/>
            <person name="Song A."/>
            <person name="Song B.-B."/>
            <person name="Dinh H."/>
            <person name="Thornton R."/>
            <person name="Coyle M."/>
            <person name="Francisco L."/>
            <person name="Jackson L."/>
            <person name="Javaid M."/>
            <person name="Korchina V."/>
            <person name="Kovar C."/>
            <person name="Mata R."/>
            <person name="Mathew T."/>
            <person name="Ngo R."/>
            <person name="Nguyen L."/>
            <person name="Nguyen N."/>
            <person name="Okwuonu G."/>
            <person name="Ongeri F."/>
            <person name="Pham C."/>
            <person name="Simmons D."/>
            <person name="Wilczek-Boney K."/>
            <person name="Hale W."/>
            <person name="Jakkamsetti A."/>
            <person name="Pham P."/>
            <person name="Ruth R."/>
            <person name="San Lucas F."/>
            <person name="Warren J."/>
            <person name="Zhang J."/>
            <person name="Zhao Z."/>
            <person name="Zhou C."/>
            <person name="Zhu D."/>
            <person name="Lee S."/>
            <person name="Bess C."/>
            <person name="Blankenburg K."/>
            <person name="Forbes L."/>
            <person name="Fu Q."/>
            <person name="Gubbala S."/>
            <person name="Hirani K."/>
            <person name="Jayaseelan J.C."/>
            <person name="Lara F."/>
            <person name="Munidasa M."/>
            <person name="Palculict T."/>
            <person name="Patil S."/>
            <person name="Pu L.-L."/>
            <person name="Saada N."/>
            <person name="Tang L."/>
            <person name="Weissenberger G."/>
            <person name="Zhu Y."/>
            <person name="Hemphill L."/>
            <person name="Shang Y."/>
            <person name="Youmans B."/>
            <person name="Ayvaz T."/>
            <person name="Ross M."/>
            <person name="Santibanez J."/>
            <person name="Aqrawi P."/>
            <person name="Gross S."/>
            <person name="Joshi V."/>
            <person name="Fowler G."/>
            <person name="Nazareth L."/>
            <person name="Reid J."/>
            <person name="Worley K."/>
            <person name="Petrosino J."/>
            <person name="Highlander S."/>
            <person name="Gibbs R."/>
        </authorList>
    </citation>
    <scope>NUCLEOTIDE SEQUENCE [LARGE SCALE GENOMIC DNA]</scope>
    <source>
        <strain evidence="4">DSM 15272</strain>
    </source>
</reference>
<dbReference type="InterPro" id="IPR049730">
    <property type="entry name" value="SNF2/RAD54-like_C"/>
</dbReference>
<dbReference type="PROSITE" id="PS51194">
    <property type="entry name" value="HELICASE_CTER"/>
    <property type="match status" value="1"/>
</dbReference>
<dbReference type="EMBL" id="ACLF03000003">
    <property type="protein sequence ID" value="EFQ84244.1"/>
    <property type="molecule type" value="Genomic_DNA"/>
</dbReference>
<dbReference type="InterPro" id="IPR000330">
    <property type="entry name" value="SNF2_N"/>
</dbReference>
<dbReference type="Gene3D" id="3.40.50.10810">
    <property type="entry name" value="Tandem AAA-ATPase domain"/>
    <property type="match status" value="1"/>
</dbReference>
<dbReference type="InterPro" id="IPR001650">
    <property type="entry name" value="Helicase_C-like"/>
</dbReference>
<dbReference type="Pfam" id="PF00271">
    <property type="entry name" value="Helicase_C"/>
    <property type="match status" value="1"/>
</dbReference>
<dbReference type="Proteomes" id="UP000003111">
    <property type="component" value="Unassembled WGS sequence"/>
</dbReference>
<evidence type="ECO:0000313" key="5">
    <source>
        <dbReference type="Proteomes" id="UP000003111"/>
    </source>
</evidence>
<feature type="domain" description="Helicase ATP-binding" evidence="2">
    <location>
        <begin position="274"/>
        <end position="431"/>
    </location>
</feature>
<dbReference type="HOGENOM" id="CLU_000315_21_8_11"/>
<dbReference type="Pfam" id="PF00176">
    <property type="entry name" value="SNF2-rel_dom"/>
    <property type="match status" value="1"/>
</dbReference>
<organism evidence="4 5">
    <name type="scientific">Aeromicrobium marinum DSM 15272</name>
    <dbReference type="NCBI Taxonomy" id="585531"/>
    <lineage>
        <taxon>Bacteria</taxon>
        <taxon>Bacillati</taxon>
        <taxon>Actinomycetota</taxon>
        <taxon>Actinomycetes</taxon>
        <taxon>Propionibacteriales</taxon>
        <taxon>Nocardioidaceae</taxon>
        <taxon>Aeromicrobium</taxon>
    </lineage>
</organism>
<dbReference type="InterPro" id="IPR038718">
    <property type="entry name" value="SNF2-like_sf"/>
</dbReference>
<dbReference type="PANTHER" id="PTHR10799">
    <property type="entry name" value="SNF2/RAD54 HELICASE FAMILY"/>
    <property type="match status" value="1"/>
</dbReference>
<protein>
    <submittedName>
        <fullName evidence="4">SNF2 family N-terminal domain protein</fullName>
    </submittedName>
</protein>
<evidence type="ECO:0000313" key="4">
    <source>
        <dbReference type="EMBL" id="EFQ84244.1"/>
    </source>
</evidence>
<dbReference type="CDD" id="cd18793">
    <property type="entry name" value="SF2_C_SNF"/>
    <property type="match status" value="1"/>
</dbReference>
<accession>E2SAH0</accession>
<dbReference type="AlphaFoldDB" id="E2SAH0"/>
<dbReference type="RefSeq" id="WP_007077982.1">
    <property type="nucleotide sequence ID" value="NZ_CM001024.1"/>
</dbReference>
<dbReference type="InterPro" id="IPR014001">
    <property type="entry name" value="Helicase_ATP-bd"/>
</dbReference>
<evidence type="ECO:0000259" key="2">
    <source>
        <dbReference type="PROSITE" id="PS51192"/>
    </source>
</evidence>
<keyword evidence="1" id="KW-0378">Hydrolase</keyword>
<dbReference type="FunFam" id="3.40.50.10810:FF:000031">
    <property type="entry name" value="Helicase, SNF2/RAD54 family"/>
    <property type="match status" value="1"/>
</dbReference>